<feature type="active site" description="Proton acceptor" evidence="2">
    <location>
        <position position="62"/>
    </location>
</feature>
<dbReference type="NCBIfam" id="TIGR00055">
    <property type="entry name" value="uppS"/>
    <property type="match status" value="1"/>
</dbReference>
<dbReference type="EMBL" id="CP046276">
    <property type="protein sequence ID" value="QGS52117.1"/>
    <property type="molecule type" value="Genomic_DNA"/>
</dbReference>
<dbReference type="Pfam" id="PF01255">
    <property type="entry name" value="Prenyltransf"/>
    <property type="match status" value="1"/>
</dbReference>
<feature type="binding site" evidence="2">
    <location>
        <position position="63"/>
    </location>
    <ligand>
        <name>substrate</name>
    </ligand>
</feature>
<feature type="binding site" evidence="2">
    <location>
        <position position="65"/>
    </location>
    <ligand>
        <name>substrate</name>
    </ligand>
</feature>
<feature type="binding site" evidence="2">
    <location>
        <position position="19"/>
    </location>
    <ligand>
        <name>substrate</name>
    </ligand>
</feature>
<feature type="binding site" evidence="2">
    <location>
        <begin position="189"/>
        <end position="191"/>
    </location>
    <ligand>
        <name>substrate</name>
    </ligand>
</feature>
<comment type="subunit">
    <text evidence="2">Homodimer.</text>
</comment>
<dbReference type="Gene3D" id="3.40.1180.10">
    <property type="entry name" value="Decaprenyl diphosphate synthase-like"/>
    <property type="match status" value="1"/>
</dbReference>
<gene>
    <name evidence="3" type="primary">uppS</name>
    <name evidence="3" type="ORF">STABA_v1c07610</name>
</gene>
<feature type="binding site" evidence="2">
    <location>
        <begin position="15"/>
        <end position="18"/>
    </location>
    <ligand>
        <name>substrate</name>
    </ligand>
</feature>
<comment type="function">
    <text evidence="2">Catalyzes the condensation of isopentenyl diphosphate (IPP) with allylic pyrophosphates generating different type of terpenoids.</text>
</comment>
<dbReference type="InterPro" id="IPR036424">
    <property type="entry name" value="UPP_synth-like_sf"/>
</dbReference>
<dbReference type="Proteomes" id="UP000424468">
    <property type="component" value="Chromosome"/>
</dbReference>
<keyword evidence="1 2" id="KW-0808">Transferase</keyword>
<evidence type="ECO:0000313" key="3">
    <source>
        <dbReference type="EMBL" id="QGS52117.1"/>
    </source>
</evidence>
<dbReference type="SUPFAM" id="SSF64005">
    <property type="entry name" value="Undecaprenyl diphosphate synthase"/>
    <property type="match status" value="1"/>
</dbReference>
<keyword evidence="4" id="KW-1185">Reference proteome</keyword>
<keyword evidence="2" id="KW-0479">Metal-binding</keyword>
<reference evidence="3 4" key="1">
    <citation type="submission" date="2019-11" db="EMBL/GenBank/DDBJ databases">
        <title>Complete genome sequence of Spiroplasma tabanidicola TAUS-1 (DSM 22603).</title>
        <authorList>
            <person name="Huang C.-T."/>
            <person name="Lin Y.-C."/>
            <person name="Kuo C.-H."/>
        </authorList>
    </citation>
    <scope>NUCLEOTIDE SEQUENCE [LARGE SCALE GENOMIC DNA]</scope>
    <source>
        <strain evidence="3 4">TAUS-1</strain>
    </source>
</reference>
<dbReference type="HAMAP" id="MF_01139">
    <property type="entry name" value="ISPT"/>
    <property type="match status" value="1"/>
</dbReference>
<dbReference type="KEGG" id="stab:STABA_v1c07610"/>
<dbReference type="PANTHER" id="PTHR10291">
    <property type="entry name" value="DEHYDRODOLICHYL DIPHOSPHATE SYNTHASE FAMILY MEMBER"/>
    <property type="match status" value="1"/>
</dbReference>
<dbReference type="GO" id="GO:0016094">
    <property type="term" value="P:polyprenol biosynthetic process"/>
    <property type="evidence" value="ECO:0007669"/>
    <property type="project" value="TreeGrafter"/>
</dbReference>
<keyword evidence="2" id="KW-0460">Magnesium</keyword>
<accession>A0A6I6C5I8</accession>
<dbReference type="GO" id="GO:0000287">
    <property type="term" value="F:magnesium ion binding"/>
    <property type="evidence" value="ECO:0007669"/>
    <property type="project" value="UniProtKB-UniRule"/>
</dbReference>
<evidence type="ECO:0000256" key="1">
    <source>
        <dbReference type="ARBA" id="ARBA00022679"/>
    </source>
</evidence>
<comment type="cofactor">
    <cofactor evidence="2">
        <name>Mg(2+)</name>
        <dbReference type="ChEBI" id="CHEBI:18420"/>
    </cofactor>
    <text evidence="2">Binds 2 magnesium ions per subunit.</text>
</comment>
<evidence type="ECO:0000256" key="2">
    <source>
        <dbReference type="HAMAP-Rule" id="MF_01139"/>
    </source>
</evidence>
<dbReference type="RefSeq" id="WP_170264700.1">
    <property type="nucleotide sequence ID" value="NZ_CP046276.1"/>
</dbReference>
<sequence>MKTSNLNHLAIILDGNGRWATAQKKSRTFGHEQGLNKIHDVILWAKEFDIKHITLFCFSTENWNRPKQEVKFLVEFPQKGFNEKRIKEYIKNDIKVNWIGRRSKVPEECKNVIESLEQKTKDCKSIKFNLAFDYGSFDEVLNTFKIIYKKINDNDTDINNLNFEDIEKNLYTKNSPPVDFLIRTGGEQRLSNFLLLQCAYAELYFTKTYWPAFEKKDFEAAIKEFKSRNRRFGEIKE</sequence>
<dbReference type="CDD" id="cd00475">
    <property type="entry name" value="Cis_IPPS"/>
    <property type="match status" value="1"/>
</dbReference>
<dbReference type="PROSITE" id="PS01066">
    <property type="entry name" value="UPP_SYNTHASE"/>
    <property type="match status" value="1"/>
</dbReference>
<feature type="binding site" evidence="2">
    <location>
        <position position="202"/>
    </location>
    <ligand>
        <name>Mg(2+)</name>
        <dbReference type="ChEBI" id="CHEBI:18420"/>
    </ligand>
</feature>
<feature type="binding site" evidence="2">
    <location>
        <position position="14"/>
    </location>
    <ligand>
        <name>Mg(2+)</name>
        <dbReference type="ChEBI" id="CHEBI:18420"/>
    </ligand>
</feature>
<protein>
    <recommendedName>
        <fullName evidence="2">Isoprenyl transferase</fullName>
        <ecNumber evidence="2">2.5.1.-</ecNumber>
    </recommendedName>
</protein>
<feature type="binding site" evidence="2">
    <location>
        <begin position="59"/>
        <end position="61"/>
    </location>
    <ligand>
        <name>substrate</name>
    </ligand>
</feature>
<comment type="similarity">
    <text evidence="2">Belongs to the UPP synthase family.</text>
</comment>
<proteinExistence type="inferred from homology"/>
<dbReference type="PANTHER" id="PTHR10291:SF0">
    <property type="entry name" value="DEHYDRODOLICHYL DIPHOSPHATE SYNTHASE 2"/>
    <property type="match status" value="1"/>
</dbReference>
<dbReference type="InterPro" id="IPR001441">
    <property type="entry name" value="UPP_synth-like"/>
</dbReference>
<dbReference type="InterPro" id="IPR018520">
    <property type="entry name" value="UPP_synth-like_CS"/>
</dbReference>
<feature type="binding site" evidence="2">
    <location>
        <position position="27"/>
    </location>
    <ligand>
        <name>substrate</name>
    </ligand>
</feature>
<dbReference type="GO" id="GO:0045547">
    <property type="term" value="F:ditrans,polycis-polyprenyl diphosphate synthase [(2E,6E)-farnesyl diphosphate specific] activity"/>
    <property type="evidence" value="ECO:0007669"/>
    <property type="project" value="TreeGrafter"/>
</dbReference>
<name>A0A6I6C5I8_9MOLU</name>
<evidence type="ECO:0000313" key="4">
    <source>
        <dbReference type="Proteomes" id="UP000424468"/>
    </source>
</evidence>
<feature type="binding site" evidence="2">
    <location>
        <position position="183"/>
    </location>
    <ligand>
        <name>substrate</name>
    </ligand>
</feature>
<organism evidence="3 4">
    <name type="scientific">Spiroplasma tabanidicola</name>
    <dbReference type="NCBI Taxonomy" id="324079"/>
    <lineage>
        <taxon>Bacteria</taxon>
        <taxon>Bacillati</taxon>
        <taxon>Mycoplasmatota</taxon>
        <taxon>Mollicutes</taxon>
        <taxon>Entomoplasmatales</taxon>
        <taxon>Spiroplasmataceae</taxon>
        <taxon>Spiroplasma</taxon>
    </lineage>
</organism>
<feature type="binding site" evidence="2">
    <location>
        <position position="31"/>
    </location>
    <ligand>
        <name>substrate</name>
    </ligand>
</feature>
<feature type="active site" evidence="2">
    <location>
        <position position="14"/>
    </location>
</feature>
<dbReference type="AlphaFoldDB" id="A0A6I6C5I8"/>
<dbReference type="EC" id="2.5.1.-" evidence="2"/>